<dbReference type="Gene3D" id="3.30.460.10">
    <property type="entry name" value="Beta Polymerase, domain 2"/>
    <property type="match status" value="1"/>
</dbReference>
<dbReference type="PANTHER" id="PTHR34822:SF1">
    <property type="entry name" value="GRPB FAMILY PROTEIN"/>
    <property type="match status" value="1"/>
</dbReference>
<evidence type="ECO:0008006" key="3">
    <source>
        <dbReference type="Google" id="ProtNLM"/>
    </source>
</evidence>
<name>A0A2D0N1U8_FLAN2</name>
<dbReference type="Proteomes" id="UP000223913">
    <property type="component" value="Unassembled WGS sequence"/>
</dbReference>
<dbReference type="PANTHER" id="PTHR34822">
    <property type="entry name" value="GRPB DOMAIN PROTEIN (AFU_ORTHOLOGUE AFUA_1G01530)"/>
    <property type="match status" value="1"/>
</dbReference>
<dbReference type="EMBL" id="PDUD01000039">
    <property type="protein sequence ID" value="PHN02511.1"/>
    <property type="molecule type" value="Genomic_DNA"/>
</dbReference>
<proteinExistence type="predicted"/>
<dbReference type="Pfam" id="PF04229">
    <property type="entry name" value="GrpB"/>
    <property type="match status" value="1"/>
</dbReference>
<organism evidence="1 2">
    <name type="scientific">Flavilitoribacter nigricans (strain ATCC 23147 / DSM 23189 / NBRC 102662 / NCIMB 1420 / SS-2)</name>
    <name type="common">Lewinella nigricans</name>
    <dbReference type="NCBI Taxonomy" id="1122177"/>
    <lineage>
        <taxon>Bacteria</taxon>
        <taxon>Pseudomonadati</taxon>
        <taxon>Bacteroidota</taxon>
        <taxon>Saprospiria</taxon>
        <taxon>Saprospirales</taxon>
        <taxon>Lewinellaceae</taxon>
        <taxon>Flavilitoribacter</taxon>
    </lineage>
</organism>
<gene>
    <name evidence="1" type="ORF">CRP01_31535</name>
</gene>
<dbReference type="SUPFAM" id="SSF81301">
    <property type="entry name" value="Nucleotidyltransferase"/>
    <property type="match status" value="1"/>
</dbReference>
<keyword evidence="2" id="KW-1185">Reference proteome</keyword>
<reference evidence="1 2" key="1">
    <citation type="submission" date="2017-10" db="EMBL/GenBank/DDBJ databases">
        <title>The draft genome sequence of Lewinella nigricans NBRC 102662.</title>
        <authorList>
            <person name="Wang K."/>
        </authorList>
    </citation>
    <scope>NUCLEOTIDE SEQUENCE [LARGE SCALE GENOMIC DNA]</scope>
    <source>
        <strain evidence="1 2">NBRC 102662</strain>
    </source>
</reference>
<dbReference type="InterPro" id="IPR043519">
    <property type="entry name" value="NT_sf"/>
</dbReference>
<dbReference type="InterPro" id="IPR007344">
    <property type="entry name" value="GrpB/CoaE"/>
</dbReference>
<dbReference type="RefSeq" id="WP_099154055.1">
    <property type="nucleotide sequence ID" value="NZ_PDUD01000039.1"/>
</dbReference>
<evidence type="ECO:0000313" key="2">
    <source>
        <dbReference type="Proteomes" id="UP000223913"/>
    </source>
</evidence>
<evidence type="ECO:0000313" key="1">
    <source>
        <dbReference type="EMBL" id="PHN02511.1"/>
    </source>
</evidence>
<dbReference type="AlphaFoldDB" id="A0A2D0N1U8"/>
<accession>A0A2D0N1U8</accession>
<sequence>MHGLKKGILSFAESDPAWPRLFQEEKTRLLRGLDRQDLTLDHIGSTAVPGLIAKPVIDMALLFRTPEELWQIATALPALGYHFRGPHTNVGHWYAVHDANQTRLFQLHIFQEGCAAYRDHIDFRDALRSDPRQLKRYAEQKLVWAEQSNWNKAVYSNCKADFVREVIAEYRSGPGDFPGPLS</sequence>
<comment type="caution">
    <text evidence="1">The sequence shown here is derived from an EMBL/GenBank/DDBJ whole genome shotgun (WGS) entry which is preliminary data.</text>
</comment>
<protein>
    <recommendedName>
        <fullName evidence="3">GrpB family protein</fullName>
    </recommendedName>
</protein>
<dbReference type="OrthoDB" id="9799092at2"/>